<dbReference type="GO" id="GO:0004722">
    <property type="term" value="F:protein serine/threonine phosphatase activity"/>
    <property type="evidence" value="ECO:0007669"/>
    <property type="project" value="TreeGrafter"/>
</dbReference>
<dbReference type="SMART" id="SM00156">
    <property type="entry name" value="PP2Ac"/>
    <property type="match status" value="1"/>
</dbReference>
<feature type="domain" description="Serine/threonine specific protein phosphatases" evidence="2">
    <location>
        <begin position="823"/>
        <end position="1142"/>
    </location>
</feature>
<feature type="compositionally biased region" description="Polar residues" evidence="1">
    <location>
        <begin position="488"/>
        <end position="510"/>
    </location>
</feature>
<feature type="compositionally biased region" description="Polar residues" evidence="1">
    <location>
        <begin position="693"/>
        <end position="718"/>
    </location>
</feature>
<dbReference type="InterPro" id="IPR050341">
    <property type="entry name" value="PP1_catalytic_subunit"/>
</dbReference>
<dbReference type="Proteomes" id="UP001195914">
    <property type="component" value="Unassembled WGS sequence"/>
</dbReference>
<dbReference type="PANTHER" id="PTHR11668">
    <property type="entry name" value="SERINE/THREONINE PROTEIN PHOSPHATASE"/>
    <property type="match status" value="1"/>
</dbReference>
<feature type="region of interest" description="Disordered" evidence="1">
    <location>
        <begin position="1"/>
        <end position="21"/>
    </location>
</feature>
<dbReference type="SUPFAM" id="SSF47473">
    <property type="entry name" value="EF-hand"/>
    <property type="match status" value="1"/>
</dbReference>
<dbReference type="InterPro" id="IPR029052">
    <property type="entry name" value="Metallo-depent_PP-like"/>
</dbReference>
<feature type="compositionally biased region" description="Polar residues" evidence="1">
    <location>
        <begin position="429"/>
        <end position="447"/>
    </location>
</feature>
<protein>
    <recommendedName>
        <fullName evidence="2">Serine/threonine specific protein phosphatases domain-containing protein</fullName>
    </recommendedName>
</protein>
<feature type="region of interest" description="Disordered" evidence="1">
    <location>
        <begin position="554"/>
        <end position="583"/>
    </location>
</feature>
<evidence type="ECO:0000259" key="2">
    <source>
        <dbReference type="SMART" id="SM00156"/>
    </source>
</evidence>
<reference evidence="3" key="2">
    <citation type="submission" date="2021-05" db="EMBL/GenBank/DDBJ databases">
        <authorList>
            <person name="Pain A."/>
        </authorList>
    </citation>
    <scope>NUCLEOTIDE SEQUENCE</scope>
    <source>
        <strain evidence="3">1802A</strain>
    </source>
</reference>
<dbReference type="Gene3D" id="1.10.238.10">
    <property type="entry name" value="EF-hand"/>
    <property type="match status" value="1"/>
</dbReference>
<feature type="compositionally biased region" description="Polar residues" evidence="1">
    <location>
        <begin position="457"/>
        <end position="477"/>
    </location>
</feature>
<evidence type="ECO:0000256" key="1">
    <source>
        <dbReference type="SAM" id="MobiDB-lite"/>
    </source>
</evidence>
<dbReference type="InterPro" id="IPR006186">
    <property type="entry name" value="Ser/Thr-sp_prot-phosphatase"/>
</dbReference>
<reference evidence="3" key="1">
    <citation type="journal article" date="2014" name="Nucleic Acids Res.">
        <title>The evolutionary dynamics of variant antigen genes in Babesia reveal a history of genomic innovation underlying host-parasite interaction.</title>
        <authorList>
            <person name="Jackson A.P."/>
            <person name="Otto T.D."/>
            <person name="Darby A."/>
            <person name="Ramaprasad A."/>
            <person name="Xia D."/>
            <person name="Echaide I.E."/>
            <person name="Farber M."/>
            <person name="Gahlot S."/>
            <person name="Gamble J."/>
            <person name="Gupta D."/>
            <person name="Gupta Y."/>
            <person name="Jackson L."/>
            <person name="Malandrin L."/>
            <person name="Malas T.B."/>
            <person name="Moussa E."/>
            <person name="Nair M."/>
            <person name="Reid A.J."/>
            <person name="Sanders M."/>
            <person name="Sharma J."/>
            <person name="Tracey A."/>
            <person name="Quail M.A."/>
            <person name="Weir W."/>
            <person name="Wastling J.M."/>
            <person name="Hall N."/>
            <person name="Willadsen P."/>
            <person name="Lingelbach K."/>
            <person name="Shiels B."/>
            <person name="Tait A."/>
            <person name="Berriman M."/>
            <person name="Allred D.R."/>
            <person name="Pain A."/>
        </authorList>
    </citation>
    <scope>NUCLEOTIDE SEQUENCE</scope>
    <source>
        <strain evidence="3">1802A</strain>
    </source>
</reference>
<comment type="caution">
    <text evidence="3">The sequence shown here is derived from an EMBL/GenBank/DDBJ whole genome shotgun (WGS) entry which is preliminary data.</text>
</comment>
<dbReference type="SUPFAM" id="SSF56300">
    <property type="entry name" value="Metallo-dependent phosphatases"/>
    <property type="match status" value="1"/>
</dbReference>
<dbReference type="AlphaFoldDB" id="A0AAD9LEC2"/>
<dbReference type="EMBL" id="JAHBMH010000073">
    <property type="protein sequence ID" value="KAK1933323.1"/>
    <property type="molecule type" value="Genomic_DNA"/>
</dbReference>
<feature type="region of interest" description="Disordered" evidence="1">
    <location>
        <begin position="417"/>
        <end position="515"/>
    </location>
</feature>
<organism evidence="3 4">
    <name type="scientific">Babesia divergens</name>
    <dbReference type="NCBI Taxonomy" id="32595"/>
    <lineage>
        <taxon>Eukaryota</taxon>
        <taxon>Sar</taxon>
        <taxon>Alveolata</taxon>
        <taxon>Apicomplexa</taxon>
        <taxon>Aconoidasida</taxon>
        <taxon>Piroplasmida</taxon>
        <taxon>Babesiidae</taxon>
        <taxon>Babesia</taxon>
    </lineage>
</organism>
<dbReference type="GO" id="GO:0005634">
    <property type="term" value="C:nucleus"/>
    <property type="evidence" value="ECO:0007669"/>
    <property type="project" value="TreeGrafter"/>
</dbReference>
<keyword evidence="4" id="KW-1185">Reference proteome</keyword>
<dbReference type="Gene3D" id="3.60.21.10">
    <property type="match status" value="1"/>
</dbReference>
<gene>
    <name evidence="3" type="ORF">X943_003134</name>
</gene>
<dbReference type="InterPro" id="IPR011992">
    <property type="entry name" value="EF-hand-dom_pair"/>
</dbReference>
<accession>A0AAD9LEC2</accession>
<name>A0AAD9LEC2_BABDI</name>
<dbReference type="GO" id="GO:0005737">
    <property type="term" value="C:cytoplasm"/>
    <property type="evidence" value="ECO:0007669"/>
    <property type="project" value="TreeGrafter"/>
</dbReference>
<evidence type="ECO:0000313" key="3">
    <source>
        <dbReference type="EMBL" id="KAK1933323.1"/>
    </source>
</evidence>
<dbReference type="PRINTS" id="PR00114">
    <property type="entry name" value="STPHPHTASE"/>
</dbReference>
<feature type="region of interest" description="Disordered" evidence="1">
    <location>
        <begin position="688"/>
        <end position="737"/>
    </location>
</feature>
<feature type="compositionally biased region" description="Basic and acidic residues" evidence="1">
    <location>
        <begin position="719"/>
        <end position="736"/>
    </location>
</feature>
<proteinExistence type="predicted"/>
<evidence type="ECO:0000313" key="4">
    <source>
        <dbReference type="Proteomes" id="UP001195914"/>
    </source>
</evidence>
<sequence>MMPGSPGLHRAPSDDFSSSVVTIDKTNSPKFNTMDTFDSEQLMHIGSFGDIYGSGSLDLSSGASRARKASFAQWQSQGNLLMEMKRDDARMRHEARALFGGSSCSDSAGEGEFGGARTGEYPDNTAAYSVSSLHDLFFTSDSKLQPVNNDVVTFLLKTFRTMEDAKLISAPFELTAQIEAFRARIFDVMNKEFSSVNLSEALLTVAFNHFAGHEKPGFMTFGEYTAMMNSYVGVFTNDTVAKLVFDSMDRRRKSAISLNDFIAGMITCSPRATHKANSSAGRLRLQHIFRAYDVKRKGYLNETAMRLMLEHIQQVTRMASSENAESMSNMNAPFNPLRSAESINNKGSERSLDETMEAIMANHENGFGYDAFYTCVNNGTIKDTHLLLRSSKDFPEIIGQHLIHALSHVVVRTEAVTSKDSVSPPIVNHTATTNQNRHSTAEVTPSKSWERSRRPSLWSTSNSPRSPEGKSQSTSPYANIFARDDNPRQVQSARNRTTISEPNVPTSARDNYNGYLLGSGRKPLFQPSGLRGGSLDVPNYLTTQDQLFRKHGQYKGGLEGYGVDSEYTSRPNGDARSPSFSSPLAANRWAEKVEETTHGIDMVQSGFREIQRPENHVNTPPTLCQPTQRGMCQSAPYTQRNSSIDDTNHVSSKTEWKYEHNNSAYLENGVQSISIKDCEGANGSYQVRPGKDCNNTSPTLSAAERSATSSLNINARANRTTETDSTKGKGDQKHDSVTLPETLSTDVEEVGVVRFSGLDDGDLDSILSKRATDLCRRYRARFVGFNSKVLADHGVALKVFTELYMRTFKCNDYQAAFARFPWCSYNEMLELCDVACGVVKQEPCMLKLQGTVQIHGPLNGSVFTLLESFNSLGWPMHGNTSEKPRDQSVNPTQYAKGEATKLLFLGDLISEIEGYSLETLMILFALKALFPYHIFIIRGRREARRRDYKSALFQEIHSKLARKAAFLKLSNDDALLVQSAHELYHRIQDVFENMSISACIEDRVLCLHGSLSKAFRSIEQLEISKPISTSKTNCRTRTGVTGFEGNTHLQHALFGTFSPASEDVEDDWEYPNFTQEEFTSSLRAAGISMLITAGSTTERGYNYLYGERVLQLGGCTPGGIYSAALLKEHRNMHYFLIHRSIQAP</sequence>
<dbReference type="PANTHER" id="PTHR11668:SF509">
    <property type="entry name" value="SERINE_THREONINE-PROTEIN PHOSPHATASE"/>
    <property type="match status" value="1"/>
</dbReference>